<feature type="region of interest" description="Disordered" evidence="2">
    <location>
        <begin position="1323"/>
        <end position="1350"/>
    </location>
</feature>
<dbReference type="PANTHER" id="PTHR46769:SF2">
    <property type="entry name" value="FIBROCYSTIN-L ISOFORM 2 PRECURSOR-RELATED"/>
    <property type="match status" value="1"/>
</dbReference>
<feature type="region of interest" description="Disordered" evidence="2">
    <location>
        <begin position="881"/>
        <end position="902"/>
    </location>
</feature>
<feature type="compositionally biased region" description="Polar residues" evidence="2">
    <location>
        <begin position="1119"/>
        <end position="1128"/>
    </location>
</feature>
<dbReference type="Pfam" id="PF01833">
    <property type="entry name" value="TIG"/>
    <property type="match status" value="6"/>
</dbReference>
<feature type="domain" description="IPT/TIG" evidence="4">
    <location>
        <begin position="417"/>
        <end position="502"/>
    </location>
</feature>
<evidence type="ECO:0000259" key="4">
    <source>
        <dbReference type="SMART" id="SM00429"/>
    </source>
</evidence>
<dbReference type="CDD" id="cd00102">
    <property type="entry name" value="IPT"/>
    <property type="match status" value="4"/>
</dbReference>
<dbReference type="EMBL" id="SZPZ01000001">
    <property type="protein sequence ID" value="TKK82826.1"/>
    <property type="molecule type" value="Genomic_DNA"/>
</dbReference>
<evidence type="ECO:0000256" key="1">
    <source>
        <dbReference type="ARBA" id="ARBA00022729"/>
    </source>
</evidence>
<keyword evidence="3" id="KW-1133">Transmembrane helix</keyword>
<name>A0A4U3M5Y6_9ACTN</name>
<protein>
    <recommendedName>
        <fullName evidence="4">IPT/TIG domain-containing protein</fullName>
    </recommendedName>
</protein>
<feature type="domain" description="IPT/TIG" evidence="4">
    <location>
        <begin position="246"/>
        <end position="329"/>
    </location>
</feature>
<feature type="transmembrane region" description="Helical" evidence="3">
    <location>
        <begin position="25"/>
        <end position="43"/>
    </location>
</feature>
<keyword evidence="6" id="KW-1185">Reference proteome</keyword>
<dbReference type="InterPro" id="IPR013783">
    <property type="entry name" value="Ig-like_fold"/>
</dbReference>
<dbReference type="InterPro" id="IPR052387">
    <property type="entry name" value="Fibrocystin"/>
</dbReference>
<dbReference type="SUPFAM" id="SSF81296">
    <property type="entry name" value="E set domains"/>
    <property type="match status" value="6"/>
</dbReference>
<proteinExistence type="predicted"/>
<organism evidence="5 6">
    <name type="scientific">Kribbella jiaozuonensis</name>
    <dbReference type="NCBI Taxonomy" id="2575441"/>
    <lineage>
        <taxon>Bacteria</taxon>
        <taxon>Bacillati</taxon>
        <taxon>Actinomycetota</taxon>
        <taxon>Actinomycetes</taxon>
        <taxon>Propionibacteriales</taxon>
        <taxon>Kribbellaceae</taxon>
        <taxon>Kribbella</taxon>
    </lineage>
</organism>
<dbReference type="InterPro" id="IPR002909">
    <property type="entry name" value="IPT_dom"/>
</dbReference>
<evidence type="ECO:0000256" key="3">
    <source>
        <dbReference type="SAM" id="Phobius"/>
    </source>
</evidence>
<gene>
    <name evidence="5" type="ORF">FDA38_08725</name>
</gene>
<dbReference type="Gene3D" id="2.60.40.10">
    <property type="entry name" value="Immunoglobulins"/>
    <property type="match status" value="6"/>
</dbReference>
<accession>A0A4U3M5Y6</accession>
<dbReference type="OrthoDB" id="4855196at2"/>
<evidence type="ECO:0000313" key="6">
    <source>
        <dbReference type="Proteomes" id="UP000305836"/>
    </source>
</evidence>
<dbReference type="Proteomes" id="UP000305836">
    <property type="component" value="Unassembled WGS sequence"/>
</dbReference>
<dbReference type="InterPro" id="IPR014756">
    <property type="entry name" value="Ig_E-set"/>
</dbReference>
<sequence length="1795" mass="182152">MVRTGETYVVAVRCARQLIAARRRIGLVTVGALVVSALVVPVANVEAEAAEAAEARSSLTSVPTVAATLSAVPRVTAVSPAAGPLAGGTTVTVSGANLTGATAVTFGGVKGTSLVRVSATRVRAVVPKRTAAGVVDVRVVTPGGTSAVATTAKYTYAAAPKVSAVSPVAGPLTAGAVVTLTGVNLTSASAVTFGGVKSSSVVRVSATQVRASAPARSTAGLVDVRVVTPGGMSAIAAAARYTYTTAPKVTAVSPAAGPLSGGTVITVTGANLTGATAVTVGGVNGTSLVRVSATQVKVATPARASAGVTDVRVVTPGGSSPVAAKFTYTAAPAITAVSPAGGPLAGGTVTISGTNLTGATAVTFGGVAGTALTQLSASQVRVVAPARATAGVVDVRLTTSGGTSPVATAAKYTYFASPTITAVAPNTGSTAGGTMVTITGTNLAGATAVTFGGAAGTALTQISATQLRVTAPARASADVIDVRVVTAGGTSAIATSAKFTYYAAPTISAIAPNTGPTAGGTVVTITGTNLAGATAVTFGGVAGTALAQISTTQVRVTTPLRTTAGMVDVRVVTPGGTSSPAASANYTYAAPVIEHCGALIESTTWAAGTVHVLTCPVTMDPGVTLTIAAGAIVKISGGSIRLSGGVLRALGTADAPITITTFADDTVGGDTNGDGAATSPTTGGAFLTTYYGTVLLDHVDTRWVERLVEPGSCCQESPDITIRNSSFSLSEPRRSGGTNVWGSVSISRCTTGAITDNRFSRVSLSLYQCPAQVAGNSFTETENPLSVTSHDDLSQIAMSGARRNTFTGTGNRRAVRIGGTIPAGGVFQFDRGPVVIPNVYVSGQLVVPPGAVIKDGHVTVGRGGLVRAAGTADEPVAITTLDDDTVGGDTNGDGTATTPKTSGSTFLTTNAGSIRLDHVDMRWIANPIQSGCCDDSAEITIRDSSFVLTEPQRSGEYTSWGSMATGRCSSGAISGNHFTHISLSVYQCDATVVRNTFTDTASPLSISDHPDLSKVATAGADRNVFTGTGPKQAFRIGGSVLSGTTVELTAGPVLIPNLYVSGQLIVPSGTVIKGGRIISQLGGMVSLTGTSTSPVVMTTLEDDTAGGDTNGDGSATAPAASSGQDPNLATAQGSLRLDHVVTRWLANPVGNYSCCSSSPEITIRDSTFTLDEPIRSGEYTWWGSVYASRCDTGTISRNHFTHISLRVYQCQVAIDNNSFTDTEDPLSVTDHSDLTQVDMTGAGRNTFTGTGSQQAVSLGGSVNAGTSYTVDPGPVLIATIYTEGDLLLPAGTILKSSQLIAWLGGTVRLAGTATSPVVMTTIEDDTAGGDTNGDGQATTPTATSGQNPSISTYRGTLRLDHVVSRWLASPVGTRACCDSTPEITIRDSSFTLDQPIRSGEYTWWGSIYASRCDAGAITGNHFTHVSLSVYQCPVPITDNVFTDTDSPLTVTEHYDLSQVSFAGAHRNSFTGDGAQRAVQIQRSMIPDGAEFVLDGPGTHAVFLVASISASHSLARSNGSVRIPAGSVLKGFASSPMFDLGPNSNFDALGTAAKPIVFTAIDDDTVGGDSYHNGPSPISRFAGVFDTDQESNFWTAIGGAAGVDLHQVGPGTATVDHTVVRHAETAFAGCLVCSVTVHHTDFVDVVTGFEQSFYWLPVAPCGPFMGRQILTGGIGYWSPADATGNFWGGAGGPSTDVNWVEIGAAFLAQKAQYDQLKAGLPLEDLNVVEEAFGNMASGWGDQIENLDTTTYAGVTVSVQSCTIPVINVTFPIIIYPVNAADPAPAMLHPEEILETL</sequence>
<keyword evidence="1" id="KW-0732">Signal</keyword>
<keyword evidence="3" id="KW-0472">Membrane</keyword>
<dbReference type="SMART" id="SM00429">
    <property type="entry name" value="IPT"/>
    <property type="match status" value="6"/>
</dbReference>
<evidence type="ECO:0000313" key="5">
    <source>
        <dbReference type="EMBL" id="TKK82826.1"/>
    </source>
</evidence>
<dbReference type="RefSeq" id="WP_137253515.1">
    <property type="nucleotide sequence ID" value="NZ_JBHSPQ010000001.1"/>
</dbReference>
<feature type="region of interest" description="Disordered" evidence="2">
    <location>
        <begin position="1100"/>
        <end position="1128"/>
    </location>
</feature>
<evidence type="ECO:0000256" key="2">
    <source>
        <dbReference type="SAM" id="MobiDB-lite"/>
    </source>
</evidence>
<feature type="domain" description="IPT/TIG" evidence="4">
    <location>
        <begin position="331"/>
        <end position="415"/>
    </location>
</feature>
<dbReference type="PANTHER" id="PTHR46769">
    <property type="entry name" value="POLYCYSTIC KIDNEY AND HEPATIC DISEASE 1 (AUTOSOMAL RECESSIVE)-LIKE 1"/>
    <property type="match status" value="1"/>
</dbReference>
<feature type="domain" description="IPT/TIG" evidence="4">
    <location>
        <begin position="504"/>
        <end position="589"/>
    </location>
</feature>
<dbReference type="GO" id="GO:0005975">
    <property type="term" value="P:carbohydrate metabolic process"/>
    <property type="evidence" value="ECO:0007669"/>
    <property type="project" value="UniProtKB-ARBA"/>
</dbReference>
<feature type="domain" description="IPT/TIG" evidence="4">
    <location>
        <begin position="159"/>
        <end position="244"/>
    </location>
</feature>
<feature type="domain" description="IPT/TIG" evidence="4">
    <location>
        <begin position="72"/>
        <end position="157"/>
    </location>
</feature>
<reference evidence="5 6" key="1">
    <citation type="submission" date="2019-04" db="EMBL/GenBank/DDBJ databases">
        <title>Kribbella sp. NEAU-THZ 27 nov., a novel actinomycete isolated from soil.</title>
        <authorList>
            <person name="Duan L."/>
        </authorList>
    </citation>
    <scope>NUCLEOTIDE SEQUENCE [LARGE SCALE GENOMIC DNA]</scope>
    <source>
        <strain evidence="6">NEAU-THZ27</strain>
    </source>
</reference>
<feature type="compositionally biased region" description="Polar residues" evidence="2">
    <location>
        <begin position="1340"/>
        <end position="1350"/>
    </location>
</feature>
<keyword evidence="3" id="KW-0812">Transmembrane</keyword>
<comment type="caution">
    <text evidence="5">The sequence shown here is derived from an EMBL/GenBank/DDBJ whole genome shotgun (WGS) entry which is preliminary data.</text>
</comment>